<dbReference type="CDD" id="cd04301">
    <property type="entry name" value="NAT_SF"/>
    <property type="match status" value="1"/>
</dbReference>
<dbReference type="GO" id="GO:0016747">
    <property type="term" value="F:acyltransferase activity, transferring groups other than amino-acyl groups"/>
    <property type="evidence" value="ECO:0007669"/>
    <property type="project" value="InterPro"/>
</dbReference>
<gene>
    <name evidence="2" type="ORF">CLTHE_30280</name>
</gene>
<dbReference type="Proteomes" id="UP000191448">
    <property type="component" value="Unassembled WGS sequence"/>
</dbReference>
<accession>A0A1V4SN48</accession>
<proteinExistence type="predicted"/>
<keyword evidence="2" id="KW-0808">Transferase</keyword>
<dbReference type="EMBL" id="LTAY01000103">
    <property type="protein sequence ID" value="OPX45264.1"/>
    <property type="molecule type" value="Genomic_DNA"/>
</dbReference>
<sequence length="194" mass="23300">MKSGENCNIRFAEKEDVDELSKMLYETEKNPTKEWGNGDYNNHIKVLRRLMLEKGNRFSYTNFKVLKKNNQLIGFFLAFEGRKLKFKTMKSDIKLYKMQKSIKDKIIFIFEMVKYLFSSECLFNEYYLSNIYVKEEYRGLGYSHILLEAVLNDAVENRYHKISLRANNEKLVSFYKSFGYKLKNEKELKMIYKI</sequence>
<dbReference type="PANTHER" id="PTHR43617">
    <property type="entry name" value="L-AMINO ACID N-ACETYLTRANSFERASE"/>
    <property type="match status" value="1"/>
</dbReference>
<dbReference type="SUPFAM" id="SSF55729">
    <property type="entry name" value="Acyl-CoA N-acyltransferases (Nat)"/>
    <property type="match status" value="1"/>
</dbReference>
<dbReference type="OrthoDB" id="1904101at2"/>
<dbReference type="InterPro" id="IPR000182">
    <property type="entry name" value="GNAT_dom"/>
</dbReference>
<comment type="caution">
    <text evidence="2">The sequence shown here is derived from an EMBL/GenBank/DDBJ whole genome shotgun (WGS) entry which is preliminary data.</text>
</comment>
<evidence type="ECO:0000259" key="1">
    <source>
        <dbReference type="PROSITE" id="PS51186"/>
    </source>
</evidence>
<evidence type="ECO:0000313" key="3">
    <source>
        <dbReference type="Proteomes" id="UP000191448"/>
    </source>
</evidence>
<evidence type="ECO:0000313" key="2">
    <source>
        <dbReference type="EMBL" id="OPX45264.1"/>
    </source>
</evidence>
<dbReference type="InterPro" id="IPR016181">
    <property type="entry name" value="Acyl_CoA_acyltransferase"/>
</dbReference>
<dbReference type="PROSITE" id="PS51186">
    <property type="entry name" value="GNAT"/>
    <property type="match status" value="1"/>
</dbReference>
<reference evidence="2 3" key="1">
    <citation type="submission" date="2016-02" db="EMBL/GenBank/DDBJ databases">
        <title>Genome sequence of Clostridium thermobutyricum DSM 4928.</title>
        <authorList>
            <person name="Poehlein A."/>
            <person name="Daniel R."/>
        </authorList>
    </citation>
    <scope>NUCLEOTIDE SEQUENCE [LARGE SCALE GENOMIC DNA]</scope>
    <source>
        <strain evidence="2 3">DSM 4928</strain>
    </source>
</reference>
<dbReference type="RefSeq" id="WP_080024129.1">
    <property type="nucleotide sequence ID" value="NZ_LTAY01000103.1"/>
</dbReference>
<dbReference type="Gene3D" id="3.40.630.30">
    <property type="match status" value="1"/>
</dbReference>
<dbReference type="Pfam" id="PF13673">
    <property type="entry name" value="Acetyltransf_10"/>
    <property type="match status" value="1"/>
</dbReference>
<organism evidence="2 3">
    <name type="scientific">Clostridium thermobutyricum DSM 4928</name>
    <dbReference type="NCBI Taxonomy" id="1121339"/>
    <lineage>
        <taxon>Bacteria</taxon>
        <taxon>Bacillati</taxon>
        <taxon>Bacillota</taxon>
        <taxon>Clostridia</taxon>
        <taxon>Eubacteriales</taxon>
        <taxon>Clostridiaceae</taxon>
        <taxon>Clostridium</taxon>
    </lineage>
</organism>
<dbReference type="AlphaFoldDB" id="A0A1V4SN48"/>
<protein>
    <submittedName>
        <fullName evidence="2">Acetyltransferase (GNAT) family protein</fullName>
    </submittedName>
</protein>
<name>A0A1V4SN48_9CLOT</name>
<feature type="domain" description="N-acetyltransferase" evidence="1">
    <location>
        <begin position="7"/>
        <end position="194"/>
    </location>
</feature>
<dbReference type="InterPro" id="IPR050276">
    <property type="entry name" value="MshD_Acetyltransferase"/>
</dbReference>